<evidence type="ECO:0000256" key="1">
    <source>
        <dbReference type="ARBA" id="ARBA00004370"/>
    </source>
</evidence>
<dbReference type="EMBL" id="PPUZ01000049">
    <property type="protein sequence ID" value="RZM76426.1"/>
    <property type="molecule type" value="Genomic_DNA"/>
</dbReference>
<dbReference type="PANTHER" id="PTHR30332">
    <property type="entry name" value="PROBABLE GENERAL SECRETION PATHWAY PROTEIN D"/>
    <property type="match status" value="1"/>
</dbReference>
<evidence type="ECO:0000256" key="5">
    <source>
        <dbReference type="SAM" id="SignalP"/>
    </source>
</evidence>
<dbReference type="PRINTS" id="PR00811">
    <property type="entry name" value="BCTERIALGSPD"/>
</dbReference>
<dbReference type="InterPro" id="IPR001775">
    <property type="entry name" value="GspD/PilQ"/>
</dbReference>
<gene>
    <name evidence="7" type="ORF">C3B51_17835</name>
</gene>
<dbReference type="Proteomes" id="UP000292345">
    <property type="component" value="Unassembled WGS sequence"/>
</dbReference>
<evidence type="ECO:0000259" key="6">
    <source>
        <dbReference type="Pfam" id="PF00263"/>
    </source>
</evidence>
<evidence type="ECO:0000313" key="8">
    <source>
        <dbReference type="Proteomes" id="UP000292345"/>
    </source>
</evidence>
<organism evidence="7 8">
    <name type="scientific">Pseudoalteromonas rubra</name>
    <dbReference type="NCBI Taxonomy" id="43658"/>
    <lineage>
        <taxon>Bacteria</taxon>
        <taxon>Pseudomonadati</taxon>
        <taxon>Pseudomonadota</taxon>
        <taxon>Gammaproteobacteria</taxon>
        <taxon>Alteromonadales</taxon>
        <taxon>Pseudoalteromonadaceae</taxon>
        <taxon>Pseudoalteromonas</taxon>
    </lineage>
</organism>
<dbReference type="InterPro" id="IPR050810">
    <property type="entry name" value="Bact_Secretion_Sys_Channel"/>
</dbReference>
<keyword evidence="3" id="KW-0472">Membrane</keyword>
<protein>
    <submittedName>
        <fullName evidence="7">Type II secretory pathway protein</fullName>
    </submittedName>
</protein>
<dbReference type="GO" id="GO:0016020">
    <property type="term" value="C:membrane"/>
    <property type="evidence" value="ECO:0007669"/>
    <property type="project" value="UniProtKB-SubCell"/>
</dbReference>
<dbReference type="PRINTS" id="PR01032">
    <property type="entry name" value="PHAGEIV"/>
</dbReference>
<name>A0A4Q7E351_9GAMM</name>
<accession>A0A4Q7E351</accession>
<dbReference type="GO" id="GO:0009306">
    <property type="term" value="P:protein secretion"/>
    <property type="evidence" value="ECO:0007669"/>
    <property type="project" value="InterPro"/>
</dbReference>
<comment type="caution">
    <text evidence="7">The sequence shown here is derived from an EMBL/GenBank/DDBJ whole genome shotgun (WGS) entry which is preliminary data.</text>
</comment>
<dbReference type="PANTHER" id="PTHR30332:SF24">
    <property type="entry name" value="SECRETIN GSPD-RELATED"/>
    <property type="match status" value="1"/>
</dbReference>
<evidence type="ECO:0000256" key="4">
    <source>
        <dbReference type="RuleBase" id="RU004003"/>
    </source>
</evidence>
<dbReference type="InterPro" id="IPR004846">
    <property type="entry name" value="T2SS/T3SS_dom"/>
</dbReference>
<dbReference type="Gene3D" id="3.55.50.30">
    <property type="match status" value="1"/>
</dbReference>
<comment type="similarity">
    <text evidence="4">Belongs to the bacterial secretin family.</text>
</comment>
<comment type="subcellular location">
    <subcellularLocation>
        <location evidence="1">Membrane</location>
    </subcellularLocation>
</comment>
<dbReference type="Pfam" id="PF00263">
    <property type="entry name" value="Secretin"/>
    <property type="match status" value="1"/>
</dbReference>
<feature type="domain" description="Type II/III secretion system secretin-like" evidence="6">
    <location>
        <begin position="267"/>
        <end position="423"/>
    </location>
</feature>
<evidence type="ECO:0000313" key="7">
    <source>
        <dbReference type="EMBL" id="RZM76426.1"/>
    </source>
</evidence>
<feature type="chain" id="PRO_5020205941" evidence="5">
    <location>
        <begin position="33"/>
        <end position="424"/>
    </location>
</feature>
<reference evidence="7 8" key="1">
    <citation type="submission" date="2018-01" db="EMBL/GenBank/DDBJ databases">
        <title>Co-occurrence of chitin degradation, pigmentation and bioactivity in marine Pseudoalteromonas.</title>
        <authorList>
            <person name="Paulsen S."/>
            <person name="Gram L."/>
            <person name="Machado H."/>
        </authorList>
    </citation>
    <scope>NUCLEOTIDE SEQUENCE [LARGE SCALE GENOMIC DNA]</scope>
    <source>
        <strain evidence="7 8">S1946</strain>
    </source>
</reference>
<dbReference type="GO" id="GO:0015627">
    <property type="term" value="C:type II protein secretion system complex"/>
    <property type="evidence" value="ECO:0007669"/>
    <property type="project" value="TreeGrafter"/>
</dbReference>
<keyword evidence="2 5" id="KW-0732">Signal</keyword>
<evidence type="ECO:0000256" key="3">
    <source>
        <dbReference type="ARBA" id="ARBA00023136"/>
    </source>
</evidence>
<dbReference type="AlphaFoldDB" id="A0A4Q7E351"/>
<evidence type="ECO:0000256" key="2">
    <source>
        <dbReference type="ARBA" id="ARBA00022729"/>
    </source>
</evidence>
<feature type="signal peptide" evidence="5">
    <location>
        <begin position="1"/>
        <end position="32"/>
    </location>
</feature>
<proteinExistence type="inferred from homology"/>
<sequence length="424" mass="45931">MPATSHFIRMRMMKRFFVSLFVCLFVSNAAFAEKQNKPIQLRNTPITELTQWLSHVTGKTIVVSSSVSGTLLTADIPSVSTVDLMVLLDHITKSNNLVMLDYGDVVRIENNTNQLITVGALESVVYKFSNIQATKVLPLFQQAIKTPDTDKQFMEKFDDIKFQTPSAGVLPNSNSILAITSPEVHEQLAGLRRALDSPIRQVLIEAIIMETDAGDGFSFGVDLSTALKQTGFTFTSNTLGSLSSGLGGNLMYSSGGDIRALISATAKVKNTKILSTPTLLVMDREQGAISVGQNVPFLIAKEVTDAGKSVTRIERKNVGVSLSVTPHVLEDGTAILKISQESSSVTDSTIASDIVTNQRSIQTTVSVKSGQTIVLGGLVSEENRKSEEGVPVLKDVPLIGHLFKTESNNVVQRELTVMLKVQVF</sequence>